<comment type="subcellular location">
    <subcellularLocation>
        <location evidence="2 14">Cytoplasm</location>
    </subcellularLocation>
</comment>
<proteinExistence type="inferred from homology"/>
<keyword evidence="9 14" id="KW-0067">ATP-binding</keyword>
<evidence type="ECO:0000256" key="6">
    <source>
        <dbReference type="ARBA" id="ARBA00022723"/>
    </source>
</evidence>
<dbReference type="Pfam" id="PF00133">
    <property type="entry name" value="tRNA-synt_1"/>
    <property type="match status" value="1"/>
</dbReference>
<evidence type="ECO:0000256" key="1">
    <source>
        <dbReference type="ARBA" id="ARBA00001947"/>
    </source>
</evidence>
<dbReference type="Proteomes" id="UP000195607">
    <property type="component" value="Chromosome I"/>
</dbReference>
<evidence type="ECO:0000256" key="11">
    <source>
        <dbReference type="ARBA" id="ARBA00023146"/>
    </source>
</evidence>
<keyword evidence="5 14" id="KW-0436">Ligase</keyword>
<evidence type="ECO:0000313" key="17">
    <source>
        <dbReference type="EMBL" id="SIM66137.1"/>
    </source>
</evidence>
<dbReference type="Gene3D" id="3.90.740.10">
    <property type="entry name" value="Valyl/Leucyl/Isoleucyl-tRNA synthetase, editing domain"/>
    <property type="match status" value="1"/>
</dbReference>
<feature type="domain" description="Aminoacyl-tRNA synthetase class Ia" evidence="15">
    <location>
        <begin position="19"/>
        <end position="617"/>
    </location>
</feature>
<dbReference type="InterPro" id="IPR009008">
    <property type="entry name" value="Val/Leu/Ile-tRNA-synth_edit"/>
</dbReference>
<evidence type="ECO:0000256" key="13">
    <source>
        <dbReference type="ARBA" id="ARBA00048359"/>
    </source>
</evidence>
<dbReference type="SUPFAM" id="SSF47323">
    <property type="entry name" value="Anticodon-binding domain of a subclass of class I aminoacyl-tRNA synthetases"/>
    <property type="match status" value="1"/>
</dbReference>
<feature type="short sequence motif" description="'HIGH' region" evidence="14">
    <location>
        <begin position="49"/>
        <end position="59"/>
    </location>
</feature>
<comment type="domain">
    <text evidence="14">IleRS has two distinct active sites: one for aminoacylation and one for editing. The misactivated valine is translocated from the active site to the editing site, which sterically excludes the correctly activated isoleucine. The single editing site contains two valyl binding pockets, one specific for each substrate (Val-AMP or Val-tRNA(Ile)).</text>
</comment>
<name>A0A1N5V1Q6_9ARCH</name>
<comment type="function">
    <text evidence="12 14">Catalyzes the attachment of isoleucine to tRNA(Ile). As IleRS can inadvertently accommodate and process structurally similar amino acids such as valine, to avoid such errors it has two additional distinct tRNA(Ile)-dependent editing activities. One activity is designated as 'pretransfer' editing and involves the hydrolysis of activated Val-AMP. The other activity is designated 'posttransfer' editing and involves deacylation of mischarged Val-tRNA(Ile).</text>
</comment>
<keyword evidence="4 14" id="KW-0963">Cytoplasm</keyword>
<dbReference type="CDD" id="cd07961">
    <property type="entry name" value="Anticodon_Ia_Ile_ABEc"/>
    <property type="match status" value="1"/>
</dbReference>
<dbReference type="EC" id="6.1.1.5" evidence="14"/>
<feature type="binding site" evidence="14">
    <location>
        <position position="590"/>
    </location>
    <ligand>
        <name>ATP</name>
        <dbReference type="ChEBI" id="CHEBI:30616"/>
    </ligand>
</feature>
<dbReference type="InterPro" id="IPR002300">
    <property type="entry name" value="aa-tRNA-synth_Ia"/>
</dbReference>
<dbReference type="SUPFAM" id="SSF52374">
    <property type="entry name" value="Nucleotidylyl transferase"/>
    <property type="match status" value="1"/>
</dbReference>
<dbReference type="InterPro" id="IPR002301">
    <property type="entry name" value="Ile-tRNA-ligase"/>
</dbReference>
<comment type="catalytic activity">
    <reaction evidence="13 14">
        <text>tRNA(Ile) + L-isoleucine + ATP = L-isoleucyl-tRNA(Ile) + AMP + diphosphate</text>
        <dbReference type="Rhea" id="RHEA:11060"/>
        <dbReference type="Rhea" id="RHEA-COMP:9666"/>
        <dbReference type="Rhea" id="RHEA-COMP:9695"/>
        <dbReference type="ChEBI" id="CHEBI:30616"/>
        <dbReference type="ChEBI" id="CHEBI:33019"/>
        <dbReference type="ChEBI" id="CHEBI:58045"/>
        <dbReference type="ChEBI" id="CHEBI:78442"/>
        <dbReference type="ChEBI" id="CHEBI:78528"/>
        <dbReference type="ChEBI" id="CHEBI:456215"/>
        <dbReference type="EC" id="6.1.1.5"/>
    </reaction>
</comment>
<evidence type="ECO:0000256" key="4">
    <source>
        <dbReference type="ARBA" id="ARBA00022490"/>
    </source>
</evidence>
<keyword evidence="11 14" id="KW-0030">Aminoacyl-tRNA synthetase</keyword>
<dbReference type="GO" id="GO:0002161">
    <property type="term" value="F:aminoacyl-tRNA deacylase activity"/>
    <property type="evidence" value="ECO:0007669"/>
    <property type="project" value="InterPro"/>
</dbReference>
<dbReference type="GeneID" id="41588433"/>
<accession>A0A1N5V1Q6</accession>
<dbReference type="InterPro" id="IPR023586">
    <property type="entry name" value="Ile-tRNA-ligase_type2"/>
</dbReference>
<keyword evidence="10 14" id="KW-0648">Protein biosynthesis</keyword>
<dbReference type="Gene3D" id="1.10.730.10">
    <property type="entry name" value="Isoleucyl-tRNA Synthetase, Domain 1"/>
    <property type="match status" value="1"/>
</dbReference>
<evidence type="ECO:0000256" key="14">
    <source>
        <dbReference type="HAMAP-Rule" id="MF_02003"/>
    </source>
</evidence>
<dbReference type="InterPro" id="IPR001412">
    <property type="entry name" value="aa-tRNA-synth_I_CS"/>
</dbReference>
<dbReference type="SUPFAM" id="SSF50677">
    <property type="entry name" value="ValRS/IleRS/LeuRS editing domain"/>
    <property type="match status" value="1"/>
</dbReference>
<dbReference type="CDD" id="cd00818">
    <property type="entry name" value="IleRS_core"/>
    <property type="match status" value="1"/>
</dbReference>
<dbReference type="GO" id="GO:0006428">
    <property type="term" value="P:isoleucyl-tRNA aminoacylation"/>
    <property type="evidence" value="ECO:0007669"/>
    <property type="project" value="UniProtKB-UniRule"/>
</dbReference>
<dbReference type="AlphaFoldDB" id="A0A1N5V1Q6"/>
<comment type="subunit">
    <text evidence="3 14">Monomer.</text>
</comment>
<protein>
    <recommendedName>
        <fullName evidence="14">Isoleucine--tRNA ligase</fullName>
        <ecNumber evidence="14">6.1.1.5</ecNumber>
    </recommendedName>
    <alternativeName>
        <fullName evidence="14">Isoleucyl-tRNA synthetase</fullName>
        <shortName evidence="14">IleRS</shortName>
    </alternativeName>
</protein>
<reference evidence="17 18" key="1">
    <citation type="submission" date="2016-04" db="EMBL/GenBank/DDBJ databases">
        <authorList>
            <person name="Evans L.H."/>
            <person name="Alamgir A."/>
            <person name="Owens N."/>
            <person name="Weber N.D."/>
            <person name="Virtaneva K."/>
            <person name="Barbian K."/>
            <person name="Babar A."/>
            <person name="Rosenke K."/>
        </authorList>
    </citation>
    <scope>NUCLEOTIDE SEQUENCE [LARGE SCALE GENOMIC DNA]</scope>
    <source>
        <strain evidence="18">S5(T) (JCM 30642 \VKM B-2941)</strain>
    </source>
</reference>
<feature type="short sequence motif" description="'KMSKS' region" evidence="14">
    <location>
        <begin position="587"/>
        <end position="591"/>
    </location>
</feature>
<evidence type="ECO:0000259" key="16">
    <source>
        <dbReference type="Pfam" id="PF08264"/>
    </source>
</evidence>
<evidence type="ECO:0000256" key="12">
    <source>
        <dbReference type="ARBA" id="ARBA00025217"/>
    </source>
</evidence>
<dbReference type="Gene3D" id="3.40.50.620">
    <property type="entry name" value="HUPs"/>
    <property type="match status" value="2"/>
</dbReference>
<dbReference type="FunFam" id="3.40.50.620:FF:000075">
    <property type="entry name" value="Isoleucine--tRNA ligase"/>
    <property type="match status" value="1"/>
</dbReference>
<dbReference type="InterPro" id="IPR013155">
    <property type="entry name" value="M/V/L/I-tRNA-synth_anticd-bd"/>
</dbReference>
<keyword evidence="6 14" id="KW-0479">Metal-binding</keyword>
<evidence type="ECO:0000259" key="15">
    <source>
        <dbReference type="Pfam" id="PF00133"/>
    </source>
</evidence>
<dbReference type="InterPro" id="IPR014729">
    <property type="entry name" value="Rossmann-like_a/b/a_fold"/>
</dbReference>
<dbReference type="PANTHER" id="PTHR42780:SF1">
    <property type="entry name" value="ISOLEUCINE--TRNA LIGASE, CYTOPLASMIC"/>
    <property type="match status" value="1"/>
</dbReference>
<evidence type="ECO:0000256" key="10">
    <source>
        <dbReference type="ARBA" id="ARBA00022917"/>
    </source>
</evidence>
<comment type="cofactor">
    <cofactor evidence="1 14">
        <name>Zn(2+)</name>
        <dbReference type="ChEBI" id="CHEBI:29105"/>
    </cofactor>
</comment>
<evidence type="ECO:0000256" key="8">
    <source>
        <dbReference type="ARBA" id="ARBA00022833"/>
    </source>
</evidence>
<dbReference type="PANTHER" id="PTHR42780">
    <property type="entry name" value="SOLEUCYL-TRNA SYNTHETASE"/>
    <property type="match status" value="1"/>
</dbReference>
<dbReference type="InterPro" id="IPR033709">
    <property type="entry name" value="Anticodon_Ile_ABEc"/>
</dbReference>
<feature type="domain" description="Methionyl/Valyl/Leucyl/Isoleucyl-tRNA synthetase anticodon-binding" evidence="16">
    <location>
        <begin position="670"/>
        <end position="816"/>
    </location>
</feature>
<dbReference type="PRINTS" id="PR00984">
    <property type="entry name" value="TRNASYNTHILE"/>
</dbReference>
<dbReference type="EMBL" id="LT671858">
    <property type="protein sequence ID" value="SIM66137.1"/>
    <property type="molecule type" value="Genomic_DNA"/>
</dbReference>
<dbReference type="GO" id="GO:0008270">
    <property type="term" value="F:zinc ion binding"/>
    <property type="evidence" value="ECO:0007669"/>
    <property type="project" value="UniProtKB-UniRule"/>
</dbReference>
<dbReference type="FunFam" id="3.40.50.620:FF:000063">
    <property type="entry name" value="Isoleucine--tRNA ligase"/>
    <property type="match status" value="1"/>
</dbReference>
<dbReference type="InterPro" id="IPR009080">
    <property type="entry name" value="tRNAsynth_Ia_anticodon-bd"/>
</dbReference>
<dbReference type="GO" id="GO:0000049">
    <property type="term" value="F:tRNA binding"/>
    <property type="evidence" value="ECO:0007669"/>
    <property type="project" value="InterPro"/>
</dbReference>
<dbReference type="Pfam" id="PF08264">
    <property type="entry name" value="Anticodon_1"/>
    <property type="match status" value="1"/>
</dbReference>
<dbReference type="GO" id="GO:0004822">
    <property type="term" value="F:isoleucine-tRNA ligase activity"/>
    <property type="evidence" value="ECO:0007669"/>
    <property type="project" value="UniProtKB-UniRule"/>
</dbReference>
<evidence type="ECO:0000256" key="7">
    <source>
        <dbReference type="ARBA" id="ARBA00022741"/>
    </source>
</evidence>
<evidence type="ECO:0000256" key="9">
    <source>
        <dbReference type="ARBA" id="ARBA00022840"/>
    </source>
</evidence>
<evidence type="ECO:0000313" key="18">
    <source>
        <dbReference type="Proteomes" id="UP000195607"/>
    </source>
</evidence>
<gene>
    <name evidence="14" type="primary">ileS</name>
    <name evidence="17" type="ORF">CSP5_1174</name>
</gene>
<dbReference type="RefSeq" id="WP_148689850.1">
    <property type="nucleotide sequence ID" value="NZ_LT671858.1"/>
</dbReference>
<dbReference type="NCBIfam" id="TIGR00392">
    <property type="entry name" value="ileS"/>
    <property type="match status" value="1"/>
</dbReference>
<evidence type="ECO:0000256" key="5">
    <source>
        <dbReference type="ARBA" id="ARBA00022598"/>
    </source>
</evidence>
<dbReference type="PROSITE" id="PS00178">
    <property type="entry name" value="AA_TRNA_LIGASE_I"/>
    <property type="match status" value="1"/>
</dbReference>
<organism evidence="17 18">
    <name type="scientific">Cuniculiplasma divulgatum</name>
    <dbReference type="NCBI Taxonomy" id="1673428"/>
    <lineage>
        <taxon>Archaea</taxon>
        <taxon>Methanobacteriati</taxon>
        <taxon>Thermoplasmatota</taxon>
        <taxon>Thermoplasmata</taxon>
        <taxon>Thermoplasmatales</taxon>
        <taxon>Cuniculiplasmataceae</taxon>
        <taxon>Cuniculiplasma</taxon>
    </lineage>
</organism>
<sequence length="1026" mass="118547">MVFSPIESGKNQKDIGREILDYWNQKNVFRAIIEMRKNGKDYTFLEGPPTANGIPHVGHALTRTIKDTVLRYKTMMGYNIKRRDAGWDCHGLPVELEAEKKFGFTTKLEIENFGVDKFNDYCRKSVFRYVEEWLEVDDKLGFWIDHDNAYVTLRNDYIESEWWALKTLFERGILYKDYRISPYCPRCGTTLSSHELAQGYKDTKDLSVYAKFKLNDGRYVLAWTTTPWTLPSNMFLAVNENIDYCDVQFNDETYVVAVNLVKNIFHDNYKILRTFKGKELINLKYERPIDFIKLPDNTCVIVHGDHVTLEEGTGVVHTAPAFGSEDFEIGKQQNVKLVNPVNLQGKFEYESLPWNGLFVKDADIEIVKYLKERNLALRSEKYEHSYPFCYRCGTPLLYYPIDAWFLGVSSFRKELVSNNEKINWVPAHIKEGRFGNFIEEAKDWNLSRNRYWGTPLPVWSCSNKHMKAIGSIDELIKNGAKKAPEDLHRPFVDEIKLKCEKCGEMMEREPYVIDTWFDSGSATYAATHYPFNGAKEPDIPVSFITEGIDQTRGWFYTLHVIGTLLFGKNAYENVFCAEFILDSQGRKMSKSKGNGVLAKEMIEKYGPDPSRLFFYTTVPWKPKPLVDKTVRETETKILGTLINIYTFFASNANLDNYVYKGLSSSDNDLDRWLVSRVNSTVSNVINAMDVYDFSQAQGQIAELIDDTSNFYLRLSRRRFWENSGEMQKNDAYSSLHFAIESICKMLAPIAPFTTEYIYRKLHPESLSIHAEMFPEVLVNLIDQELENQMAMSRKVLEAVRRGRQAAAIKGRQPIKEILIEGNSVTEKTLIPVREEINSGKIRFINENQKPVKTYLRPVLSKVAPILKEKMKDFNKFLEEINDSGEAKSFSRGTGISFEGQELPEGSVEILEEVSPSYTMVCEDTFNLYINKEIDHDLEVQGMVREIVRRIQVMRKEMDLPYDQHISVKYDGDDLIREAMKVSVGNIKSETLSDSIENSKFSGDDRESFTKNWDIDGRELKLAIRKM</sequence>
<comment type="similarity">
    <text evidence="14">Belongs to the class-I aminoacyl-tRNA synthetase family. IleS type 2 subfamily.</text>
</comment>
<keyword evidence="7 14" id="KW-0547">Nucleotide-binding</keyword>
<evidence type="ECO:0000256" key="2">
    <source>
        <dbReference type="ARBA" id="ARBA00004496"/>
    </source>
</evidence>
<dbReference type="HAMAP" id="MF_02003">
    <property type="entry name" value="Ile_tRNA_synth_type2"/>
    <property type="match status" value="1"/>
</dbReference>
<dbReference type="GO" id="GO:0005737">
    <property type="term" value="C:cytoplasm"/>
    <property type="evidence" value="ECO:0007669"/>
    <property type="project" value="UniProtKB-SubCell"/>
</dbReference>
<keyword evidence="8 14" id="KW-0862">Zinc</keyword>
<dbReference type="GO" id="GO:0005524">
    <property type="term" value="F:ATP binding"/>
    <property type="evidence" value="ECO:0007669"/>
    <property type="project" value="UniProtKB-UniRule"/>
</dbReference>
<evidence type="ECO:0000256" key="3">
    <source>
        <dbReference type="ARBA" id="ARBA00011245"/>
    </source>
</evidence>
<dbReference type="Pfam" id="PF19302">
    <property type="entry name" value="DUF5915"/>
    <property type="match status" value="1"/>
</dbReference>